<dbReference type="PANTHER" id="PTHR40635">
    <property type="match status" value="1"/>
</dbReference>
<keyword evidence="3" id="KW-1185">Reference proteome</keyword>
<accession>A0A8H4VTK6</accession>
<feature type="region of interest" description="Disordered" evidence="1">
    <location>
        <begin position="227"/>
        <end position="272"/>
    </location>
</feature>
<reference evidence="2 3" key="1">
    <citation type="submission" date="2019-12" db="EMBL/GenBank/DDBJ databases">
        <authorList>
            <person name="Floudas D."/>
            <person name="Bentzer J."/>
            <person name="Ahren D."/>
            <person name="Johansson T."/>
            <person name="Persson P."/>
            <person name="Tunlid A."/>
        </authorList>
    </citation>
    <scope>NUCLEOTIDE SEQUENCE [LARGE SCALE GENOMIC DNA]</scope>
    <source>
        <strain evidence="2 3">CBS 102.39</strain>
    </source>
</reference>
<protein>
    <submittedName>
        <fullName evidence="2">Uncharacterized protein</fullName>
    </submittedName>
</protein>
<feature type="region of interest" description="Disordered" evidence="1">
    <location>
        <begin position="109"/>
        <end position="187"/>
    </location>
</feature>
<feature type="compositionally biased region" description="Polar residues" evidence="1">
    <location>
        <begin position="232"/>
        <end position="241"/>
    </location>
</feature>
<dbReference type="Proteomes" id="UP000521872">
    <property type="component" value="Unassembled WGS sequence"/>
</dbReference>
<dbReference type="EMBL" id="JAACJL010000016">
    <property type="protein sequence ID" value="KAF4619830.1"/>
    <property type="molecule type" value="Genomic_DNA"/>
</dbReference>
<dbReference type="PANTHER" id="PTHR40635:SF1">
    <property type="match status" value="1"/>
</dbReference>
<evidence type="ECO:0000313" key="3">
    <source>
        <dbReference type="Proteomes" id="UP000521872"/>
    </source>
</evidence>
<organism evidence="2 3">
    <name type="scientific">Agrocybe pediades</name>
    <dbReference type="NCBI Taxonomy" id="84607"/>
    <lineage>
        <taxon>Eukaryota</taxon>
        <taxon>Fungi</taxon>
        <taxon>Dikarya</taxon>
        <taxon>Basidiomycota</taxon>
        <taxon>Agaricomycotina</taxon>
        <taxon>Agaricomycetes</taxon>
        <taxon>Agaricomycetidae</taxon>
        <taxon>Agaricales</taxon>
        <taxon>Agaricineae</taxon>
        <taxon>Strophariaceae</taxon>
        <taxon>Agrocybe</taxon>
    </lineage>
</organism>
<evidence type="ECO:0000313" key="2">
    <source>
        <dbReference type="EMBL" id="KAF4619830.1"/>
    </source>
</evidence>
<evidence type="ECO:0000256" key="1">
    <source>
        <dbReference type="SAM" id="MobiDB-lite"/>
    </source>
</evidence>
<feature type="compositionally biased region" description="Acidic residues" evidence="1">
    <location>
        <begin position="146"/>
        <end position="169"/>
    </location>
</feature>
<feature type="region of interest" description="Disordered" evidence="1">
    <location>
        <begin position="308"/>
        <end position="333"/>
    </location>
</feature>
<proteinExistence type="predicted"/>
<feature type="compositionally biased region" description="Polar residues" evidence="1">
    <location>
        <begin position="260"/>
        <end position="271"/>
    </location>
</feature>
<comment type="caution">
    <text evidence="2">The sequence shown here is derived from an EMBL/GenBank/DDBJ whole genome shotgun (WGS) entry which is preliminary data.</text>
</comment>
<name>A0A8H4VTK6_9AGAR</name>
<gene>
    <name evidence="2" type="ORF">D9613_005324</name>
</gene>
<dbReference type="AlphaFoldDB" id="A0A8H4VTK6"/>
<sequence length="333" mass="37570">MPYSTRNPFYLRISKSVVLPVYVYLDERHFEFTSFHLSKRELIRVESSYSILEKLKNEAVNLKGSSAAQKKASTVDTHRGDTYQFCYFIRKTEPHSVLIKSRTYHAAPKRTATVPAASSSAKKLGKRKQNEPQKQTRKKKRRVNNTDDEDEDYVDPDGDTDMVADELTDEPPPIELEIEEEEEKPKPTLGLRYQGFSIYGQCLCIVVEPWPVQRSMTVAPLFAKPVEPPQPSKNQQASARASTPLFLPEEPDQPDAPVTTEPSNQRSSHINQAYLDQVLKEGEVEDDDDDIGGMMELSQALHSIGDSRAGAVNDDEDMDGSVLFGDADEFREL</sequence>